<organism evidence="4 5">
    <name type="scientific">Blattamonas nauphoetae</name>
    <dbReference type="NCBI Taxonomy" id="2049346"/>
    <lineage>
        <taxon>Eukaryota</taxon>
        <taxon>Metamonada</taxon>
        <taxon>Preaxostyla</taxon>
        <taxon>Oxymonadida</taxon>
        <taxon>Blattamonas</taxon>
    </lineage>
</organism>
<dbReference type="EMBL" id="JARBJD010000020">
    <property type="protein sequence ID" value="KAK2960851.1"/>
    <property type="molecule type" value="Genomic_DNA"/>
</dbReference>
<evidence type="ECO:0000256" key="1">
    <source>
        <dbReference type="SAM" id="MobiDB-lite"/>
    </source>
</evidence>
<sequence>MSLFCIIALLGAETVDLQTLVNDCPAGSCTIKLEKKYYTANKINVNNLNLIIEASEECYLDLSKQTNPAFVLAGSTLKITKVTINLSPTAVLVDARNDSKVELENCSFLGRTLSKALVYGAKSSLTLTSMTLSGRILKSSLIEADPAVDDPDLSITLDKCDFLSLEAATSKPIVSGERILKTTFLNSSFSSIKCTDTGPLPATTDNIPGREVRVVNSNITYCKGPLSGLLTFGVQASKLYMANVFYINNANSVRFSDCVSFTPNSVVEILYVTAKGSFTTDLWPSGGFLYLPYTTTTLTINNTRFDDNPATEHGGSIYIATEKTVALNTIIASSCVAGKDGGFLYFAGHGTLDFYCVNMTANRAKQNGGSLFLADYDKLNVYAGAMINCSAGENGGAVALTLQKGASTTFNIVAFVNNEATGGLGKDVLATKGEKGKKLSKSAFVKCTSSTNNPKVTLMPEQAHFDWSNNLATTLKNWIIFIVVVVIVVIVLSIVLPCICCCCGCCAACVGAHKENKMKYSHVESQPNYGTGYSGAGSSGTGYPGAGSSGTGYPGAGYSSTVQTSTYKD</sequence>
<keyword evidence="2" id="KW-1133">Transmembrane helix</keyword>
<reference evidence="4 5" key="1">
    <citation type="journal article" date="2022" name="bioRxiv">
        <title>Genomics of Preaxostyla Flagellates Illuminates Evolutionary Transitions and the Path Towards Mitochondrial Loss.</title>
        <authorList>
            <person name="Novak L.V.F."/>
            <person name="Treitli S.C."/>
            <person name="Pyrih J."/>
            <person name="Halakuc P."/>
            <person name="Pipaliya S.V."/>
            <person name="Vacek V."/>
            <person name="Brzon O."/>
            <person name="Soukal P."/>
            <person name="Eme L."/>
            <person name="Dacks J.B."/>
            <person name="Karnkowska A."/>
            <person name="Elias M."/>
            <person name="Hampl V."/>
        </authorList>
    </citation>
    <scope>NUCLEOTIDE SEQUENCE [LARGE SCALE GENOMIC DNA]</scope>
    <source>
        <strain evidence="4">NAU3</strain>
        <tissue evidence="4">Gut</tissue>
    </source>
</reference>
<name>A0ABQ9YAP3_9EUKA</name>
<keyword evidence="5" id="KW-1185">Reference proteome</keyword>
<dbReference type="InterPro" id="IPR011050">
    <property type="entry name" value="Pectin_lyase_fold/virulence"/>
</dbReference>
<accession>A0ABQ9YAP3</accession>
<feature type="chain" id="PRO_5046419329" evidence="3">
    <location>
        <begin position="18"/>
        <end position="569"/>
    </location>
</feature>
<gene>
    <name evidence="4" type="ORF">BLNAU_4248</name>
</gene>
<evidence type="ECO:0000313" key="4">
    <source>
        <dbReference type="EMBL" id="KAK2960851.1"/>
    </source>
</evidence>
<evidence type="ECO:0000256" key="3">
    <source>
        <dbReference type="SAM" id="SignalP"/>
    </source>
</evidence>
<keyword evidence="2" id="KW-0472">Membrane</keyword>
<dbReference type="Proteomes" id="UP001281761">
    <property type="component" value="Unassembled WGS sequence"/>
</dbReference>
<keyword evidence="3" id="KW-0732">Signal</keyword>
<dbReference type="SUPFAM" id="SSF51126">
    <property type="entry name" value="Pectin lyase-like"/>
    <property type="match status" value="1"/>
</dbReference>
<evidence type="ECO:0000256" key="2">
    <source>
        <dbReference type="SAM" id="Phobius"/>
    </source>
</evidence>
<feature type="transmembrane region" description="Helical" evidence="2">
    <location>
        <begin position="478"/>
        <end position="511"/>
    </location>
</feature>
<evidence type="ECO:0000313" key="5">
    <source>
        <dbReference type="Proteomes" id="UP001281761"/>
    </source>
</evidence>
<feature type="region of interest" description="Disordered" evidence="1">
    <location>
        <begin position="550"/>
        <end position="569"/>
    </location>
</feature>
<comment type="caution">
    <text evidence="4">The sequence shown here is derived from an EMBL/GenBank/DDBJ whole genome shotgun (WGS) entry which is preliminary data.</text>
</comment>
<proteinExistence type="predicted"/>
<keyword evidence="2" id="KW-0812">Transmembrane</keyword>
<protein>
    <submittedName>
        <fullName evidence="4">Uncharacterized protein</fullName>
    </submittedName>
</protein>
<feature type="signal peptide" evidence="3">
    <location>
        <begin position="1"/>
        <end position="17"/>
    </location>
</feature>